<feature type="region of interest" description="Disordered" evidence="11">
    <location>
        <begin position="517"/>
        <end position="552"/>
    </location>
</feature>
<evidence type="ECO:0000256" key="1">
    <source>
        <dbReference type="ARBA" id="ARBA00004196"/>
    </source>
</evidence>
<dbReference type="AlphaFoldDB" id="A0A5C3DY22"/>
<keyword evidence="15" id="KW-1185">Reference proteome</keyword>
<feature type="compositionally biased region" description="Low complexity" evidence="11">
    <location>
        <begin position="522"/>
        <end position="540"/>
    </location>
</feature>
<dbReference type="EC" id="2.4.1.-" evidence="10"/>
<dbReference type="PANTHER" id="PTHR31468:SF2">
    <property type="entry name" value="1,3-BETA-GLUCANOSYLTRANSFERASE GAS1"/>
    <property type="match status" value="1"/>
</dbReference>
<dbReference type="SMART" id="SM00768">
    <property type="entry name" value="X8"/>
    <property type="match status" value="1"/>
</dbReference>
<dbReference type="Pfam" id="PF07983">
    <property type="entry name" value="X8"/>
    <property type="match status" value="1"/>
</dbReference>
<evidence type="ECO:0000256" key="10">
    <source>
        <dbReference type="RuleBase" id="RU361209"/>
    </source>
</evidence>
<comment type="subcellular location">
    <subcellularLocation>
        <location evidence="1">Cell envelope</location>
    </subcellularLocation>
    <subcellularLocation>
        <location evidence="10">Cell membrane</location>
        <topology evidence="10">Lipid-anchor</topology>
        <topology evidence="10">GPI-anchor</topology>
    </subcellularLocation>
    <subcellularLocation>
        <location evidence="2">Membrane</location>
        <topology evidence="2">Lipid-anchor</topology>
        <topology evidence="2">GPI-anchor</topology>
    </subcellularLocation>
</comment>
<keyword evidence="6 10" id="KW-0472">Membrane</keyword>
<evidence type="ECO:0000256" key="5">
    <source>
        <dbReference type="ARBA" id="ARBA00022729"/>
    </source>
</evidence>
<keyword evidence="4 10" id="KW-0336">GPI-anchor</keyword>
<feature type="compositionally biased region" description="Polar residues" evidence="11">
    <location>
        <begin position="541"/>
        <end position="552"/>
    </location>
</feature>
<keyword evidence="10" id="KW-0808">Transferase</keyword>
<dbReference type="InterPro" id="IPR017853">
    <property type="entry name" value="GH"/>
</dbReference>
<comment type="function">
    <text evidence="10">Splits internally a 1,3-beta-glucan molecule and transfers the newly generated reducing end (the donor) to the non-reducing end of another 1,3-beta-glucan molecule (the acceptor) forming a 1,3-beta linkage, resulting in the elongation of 1,3-beta-glucan chains in the cell wall.</text>
</comment>
<dbReference type="Pfam" id="PF03198">
    <property type="entry name" value="Glyco_hydro_72"/>
    <property type="match status" value="1"/>
</dbReference>
<evidence type="ECO:0000259" key="13">
    <source>
        <dbReference type="SMART" id="SM00768"/>
    </source>
</evidence>
<evidence type="ECO:0000256" key="3">
    <source>
        <dbReference type="ARBA" id="ARBA00007528"/>
    </source>
</evidence>
<dbReference type="SUPFAM" id="SSF51445">
    <property type="entry name" value="(Trans)glycosidases"/>
    <property type="match status" value="1"/>
</dbReference>
<gene>
    <name evidence="14" type="ORF">UTRI_01810</name>
</gene>
<evidence type="ECO:0000256" key="11">
    <source>
        <dbReference type="SAM" id="MobiDB-lite"/>
    </source>
</evidence>
<dbReference type="PANTHER" id="PTHR31468">
    <property type="entry name" value="1,3-BETA-GLUCANOSYLTRANSFERASE GAS1"/>
    <property type="match status" value="1"/>
</dbReference>
<keyword evidence="7" id="KW-1015">Disulfide bond</keyword>
<reference evidence="14 15" key="1">
    <citation type="submission" date="2018-03" db="EMBL/GenBank/DDBJ databases">
        <authorList>
            <person name="Guldener U."/>
        </authorList>
    </citation>
    <scope>NUCLEOTIDE SEQUENCE [LARGE SCALE GENOMIC DNA]</scope>
    <source>
        <strain evidence="14 15">NBRC100155</strain>
    </source>
</reference>
<dbReference type="EMBL" id="OOIN01000005">
    <property type="protein sequence ID" value="SPO23132.1"/>
    <property type="molecule type" value="Genomic_DNA"/>
</dbReference>
<dbReference type="InterPro" id="IPR004886">
    <property type="entry name" value="Glucanosyltransferase"/>
</dbReference>
<proteinExistence type="inferred from homology"/>
<comment type="similarity">
    <text evidence="3 10">Belongs to the glycosyl hydrolase 72 family.</text>
</comment>
<evidence type="ECO:0000256" key="8">
    <source>
        <dbReference type="ARBA" id="ARBA00023180"/>
    </source>
</evidence>
<dbReference type="Gene3D" id="1.20.58.1040">
    <property type="match status" value="1"/>
</dbReference>
<dbReference type="GO" id="GO:0005886">
    <property type="term" value="C:plasma membrane"/>
    <property type="evidence" value="ECO:0007669"/>
    <property type="project" value="UniProtKB-SubCell"/>
</dbReference>
<evidence type="ECO:0000256" key="12">
    <source>
        <dbReference type="SAM" id="Phobius"/>
    </source>
</evidence>
<evidence type="ECO:0000256" key="7">
    <source>
        <dbReference type="ARBA" id="ARBA00023157"/>
    </source>
</evidence>
<dbReference type="GO" id="GO:0031505">
    <property type="term" value="P:fungal-type cell wall organization"/>
    <property type="evidence" value="ECO:0007669"/>
    <property type="project" value="TreeGrafter"/>
</dbReference>
<dbReference type="GO" id="GO:0071970">
    <property type="term" value="P:fungal-type cell wall (1-&gt;3)-beta-D-glucan biosynthetic process"/>
    <property type="evidence" value="ECO:0007669"/>
    <property type="project" value="TreeGrafter"/>
</dbReference>
<dbReference type="GO" id="GO:0042124">
    <property type="term" value="F:1,3-beta-glucanosyltransferase activity"/>
    <property type="evidence" value="ECO:0007669"/>
    <property type="project" value="TreeGrafter"/>
</dbReference>
<evidence type="ECO:0000313" key="15">
    <source>
        <dbReference type="Proteomes" id="UP000324022"/>
    </source>
</evidence>
<dbReference type="Gene3D" id="3.20.20.80">
    <property type="entry name" value="Glycosidases"/>
    <property type="match status" value="1"/>
</dbReference>
<dbReference type="GO" id="GO:0098552">
    <property type="term" value="C:side of membrane"/>
    <property type="evidence" value="ECO:0007669"/>
    <property type="project" value="UniProtKB-KW"/>
</dbReference>
<keyword evidence="12" id="KW-0812">Transmembrane</keyword>
<evidence type="ECO:0000313" key="14">
    <source>
        <dbReference type="EMBL" id="SPO23132.1"/>
    </source>
</evidence>
<dbReference type="InterPro" id="IPR012946">
    <property type="entry name" value="X8"/>
</dbReference>
<evidence type="ECO:0000256" key="6">
    <source>
        <dbReference type="ARBA" id="ARBA00023136"/>
    </source>
</evidence>
<keyword evidence="9 10" id="KW-0449">Lipoprotein</keyword>
<feature type="transmembrane region" description="Helical" evidence="12">
    <location>
        <begin position="562"/>
        <end position="584"/>
    </location>
</feature>
<keyword evidence="8" id="KW-0325">Glycoprotein</keyword>
<dbReference type="OrthoDB" id="421038at2759"/>
<dbReference type="Proteomes" id="UP000324022">
    <property type="component" value="Unassembled WGS sequence"/>
</dbReference>
<feature type="chain" id="PRO_5023056000" description="1,3-beta-glucanosyltransferase" evidence="10">
    <location>
        <begin position="32"/>
        <end position="585"/>
    </location>
</feature>
<dbReference type="FunFam" id="3.20.20.80:FF:000178">
    <property type="entry name" value="1,3-beta-glucanosyltransferase"/>
    <property type="match status" value="1"/>
</dbReference>
<organism evidence="14 15">
    <name type="scientific">Ustilago trichophora</name>
    <dbReference type="NCBI Taxonomy" id="86804"/>
    <lineage>
        <taxon>Eukaryota</taxon>
        <taxon>Fungi</taxon>
        <taxon>Dikarya</taxon>
        <taxon>Basidiomycota</taxon>
        <taxon>Ustilaginomycotina</taxon>
        <taxon>Ustilaginomycetes</taxon>
        <taxon>Ustilaginales</taxon>
        <taxon>Ustilaginaceae</taxon>
        <taxon>Ustilago</taxon>
    </lineage>
</organism>
<evidence type="ECO:0000256" key="9">
    <source>
        <dbReference type="ARBA" id="ARBA00023288"/>
    </source>
</evidence>
<evidence type="ECO:0000256" key="4">
    <source>
        <dbReference type="ARBA" id="ARBA00022622"/>
    </source>
</evidence>
<keyword evidence="5 10" id="KW-0732">Signal</keyword>
<name>A0A5C3DY22_9BASI</name>
<feature type="signal peptide" evidence="10">
    <location>
        <begin position="1"/>
        <end position="31"/>
    </location>
</feature>
<keyword evidence="12" id="KW-1133">Transmembrane helix</keyword>
<feature type="domain" description="X8" evidence="13">
    <location>
        <begin position="405"/>
        <end position="508"/>
    </location>
</feature>
<evidence type="ECO:0000256" key="2">
    <source>
        <dbReference type="ARBA" id="ARBA00004589"/>
    </source>
</evidence>
<protein>
    <recommendedName>
        <fullName evidence="10">1,3-beta-glucanosyltransferase</fullName>
        <ecNumber evidence="10">2.4.1.-</ecNumber>
    </recommendedName>
</protein>
<sequence length="585" mass="61768">MVRGTLVQLRPLGLLLTLLALVALLVKPSGAIPSVTRRGKYLYQDNNRFYIKGIAYQEPAPIAESTQANEENGGFPEPDSFTDPLALPDACTRDVANFRDLGINTIRVYSVNSSLNHDACMSTFSNAGIYVILDLALPLNGSINRAQPSWDVGLLDLYAKTIDVFSRYDNLLAVNIANEVVTQPSNAVAAPFIKAAVRDVKAYLRSKNSNVLVSYSSTDGPSGVNQWRDMLAYYLTCGSAATSVDLYGLNSYSWCGNSSYSASGYSTLTTDLSSLPVPAYLAEFGCVDGVGTNNRPWTEVSALFSRPMTDTFSGGVAFSYFPQPSGLDYGLVSVSGNSVTTRPDWQALKRQFANTTSAPNGAPTGVNASPDYQTCRGGTNNFPASTQLPPTPSPQLCNCLETNAYSCVLNQAAFNSPNIIGALTGQACTYLSERGGSCNPILADGESGTYGNYSFCSSGQRLEWAMSQYYEITGFNAQSCDFAGNASTKTPPAATSASINSAFSSCLSQNPIGVFTPQPDISASTNGTGTASGTSPSRPSQTSARPSSGNSAASFLTTGQSLWSLTALTTLVTLGIMGVAGWSVI</sequence>
<accession>A0A5C3DY22</accession>